<name>A0A1H2TIT0_9FIRM</name>
<evidence type="ECO:0000256" key="2">
    <source>
        <dbReference type="ARBA" id="ARBA00022448"/>
    </source>
</evidence>
<keyword evidence="4" id="KW-0410">Iron transport</keyword>
<gene>
    <name evidence="11" type="ORF">SAMN05660923_00723</name>
</gene>
<keyword evidence="7" id="KW-0408">Iron</keyword>
<dbReference type="AlphaFoldDB" id="A0A1H2TIT0"/>
<dbReference type="CDD" id="cd03214">
    <property type="entry name" value="ABC_Iron-Siderophores_B12_Hemin"/>
    <property type="match status" value="1"/>
</dbReference>
<dbReference type="Proteomes" id="UP000198828">
    <property type="component" value="Unassembled WGS sequence"/>
</dbReference>
<dbReference type="PANTHER" id="PTHR42771:SF2">
    <property type="entry name" value="IRON(3+)-HYDROXAMATE IMPORT ATP-BINDING PROTEIN FHUC"/>
    <property type="match status" value="1"/>
</dbReference>
<dbReference type="OrthoDB" id="9799337at2"/>
<keyword evidence="9" id="KW-0472">Membrane</keyword>
<keyword evidence="5" id="KW-0547">Nucleotide-binding</keyword>
<evidence type="ECO:0000313" key="12">
    <source>
        <dbReference type="Proteomes" id="UP000198828"/>
    </source>
</evidence>
<dbReference type="InterPro" id="IPR027417">
    <property type="entry name" value="P-loop_NTPase"/>
</dbReference>
<evidence type="ECO:0000313" key="11">
    <source>
        <dbReference type="EMBL" id="SDW43772.1"/>
    </source>
</evidence>
<evidence type="ECO:0000256" key="9">
    <source>
        <dbReference type="ARBA" id="ARBA00023136"/>
    </source>
</evidence>
<reference evidence="11 12" key="1">
    <citation type="submission" date="2016-10" db="EMBL/GenBank/DDBJ databases">
        <authorList>
            <person name="de Groot N.N."/>
        </authorList>
    </citation>
    <scope>NUCLEOTIDE SEQUENCE [LARGE SCALE GENOMIC DNA]</scope>
    <source>
        <strain evidence="11 12">DSM 23310</strain>
    </source>
</reference>
<dbReference type="EMBL" id="FNNG01000002">
    <property type="protein sequence ID" value="SDW43772.1"/>
    <property type="molecule type" value="Genomic_DNA"/>
</dbReference>
<dbReference type="GO" id="GO:0016887">
    <property type="term" value="F:ATP hydrolysis activity"/>
    <property type="evidence" value="ECO:0007669"/>
    <property type="project" value="InterPro"/>
</dbReference>
<dbReference type="InterPro" id="IPR003439">
    <property type="entry name" value="ABC_transporter-like_ATP-bd"/>
</dbReference>
<dbReference type="Gene3D" id="3.40.50.300">
    <property type="entry name" value="P-loop containing nucleotide triphosphate hydrolases"/>
    <property type="match status" value="1"/>
</dbReference>
<sequence length="391" mass="44145">MIFFSTRDLNVGYGQRTVVKDINMDLKRGEILCLLGPNGCGKSTILKTIIDHIKRLHGSITVLGRDLEGSSLKDRAKEMSIVLTEKIAPNMMIAEEVVATGRYPYTNYFGKLTKRDWQVIDEAIDIVDGQCLRYKEFKALSDGEKQRIMIARAICQEADIMVLDEPTSYLDIRFKVDLLNVLARLSLEKSKTIIMSLHEIDLVPKIADKVMLIKDGEIYRYGTPEDVITDESIKRVYGLNGYSYNTTIGNIELSRNENSPKVFVIGGGGKATKIYRALNKKGIGFYSGILFKNDIDYNISKILAYETIEEEGFIDIGYDKVDKAKRYIENCQAVVDSGVSLKGINRGNYELLRFASQEGVKILSLREEEMDLDVIKHFSISSLLNQLVDMI</sequence>
<accession>A0A1H2TIT0</accession>
<evidence type="ECO:0000256" key="3">
    <source>
        <dbReference type="ARBA" id="ARBA00022475"/>
    </source>
</evidence>
<evidence type="ECO:0000256" key="5">
    <source>
        <dbReference type="ARBA" id="ARBA00022741"/>
    </source>
</evidence>
<dbReference type="GO" id="GO:0005524">
    <property type="term" value="F:ATP binding"/>
    <property type="evidence" value="ECO:0007669"/>
    <property type="project" value="UniProtKB-KW"/>
</dbReference>
<dbReference type="InterPro" id="IPR051535">
    <property type="entry name" value="Siderophore_ABC-ATPase"/>
</dbReference>
<evidence type="ECO:0000256" key="1">
    <source>
        <dbReference type="ARBA" id="ARBA00004202"/>
    </source>
</evidence>
<feature type="domain" description="ABC transporter" evidence="10">
    <location>
        <begin position="4"/>
        <end position="240"/>
    </location>
</feature>
<dbReference type="InterPro" id="IPR003593">
    <property type="entry name" value="AAA+_ATPase"/>
</dbReference>
<keyword evidence="2" id="KW-0813">Transport</keyword>
<evidence type="ECO:0000256" key="6">
    <source>
        <dbReference type="ARBA" id="ARBA00022840"/>
    </source>
</evidence>
<dbReference type="GO" id="GO:0006826">
    <property type="term" value="P:iron ion transport"/>
    <property type="evidence" value="ECO:0007669"/>
    <property type="project" value="UniProtKB-KW"/>
</dbReference>
<dbReference type="SMART" id="SM00382">
    <property type="entry name" value="AAA"/>
    <property type="match status" value="1"/>
</dbReference>
<dbReference type="SUPFAM" id="SSF52540">
    <property type="entry name" value="P-loop containing nucleoside triphosphate hydrolases"/>
    <property type="match status" value="1"/>
</dbReference>
<dbReference type="Pfam" id="PF00005">
    <property type="entry name" value="ABC_tran"/>
    <property type="match status" value="1"/>
</dbReference>
<evidence type="ECO:0000256" key="4">
    <source>
        <dbReference type="ARBA" id="ARBA00022496"/>
    </source>
</evidence>
<proteinExistence type="predicted"/>
<keyword evidence="12" id="KW-1185">Reference proteome</keyword>
<evidence type="ECO:0000256" key="8">
    <source>
        <dbReference type="ARBA" id="ARBA00023065"/>
    </source>
</evidence>
<dbReference type="GO" id="GO:0005886">
    <property type="term" value="C:plasma membrane"/>
    <property type="evidence" value="ECO:0007669"/>
    <property type="project" value="UniProtKB-SubCell"/>
</dbReference>
<dbReference type="RefSeq" id="WP_093750957.1">
    <property type="nucleotide sequence ID" value="NZ_BSYN01000002.1"/>
</dbReference>
<dbReference type="PROSITE" id="PS50893">
    <property type="entry name" value="ABC_TRANSPORTER_2"/>
    <property type="match status" value="1"/>
</dbReference>
<evidence type="ECO:0000256" key="7">
    <source>
        <dbReference type="ARBA" id="ARBA00023004"/>
    </source>
</evidence>
<organism evidence="11 12">
    <name type="scientific">Tepidimicrobium xylanilyticum</name>
    <dbReference type="NCBI Taxonomy" id="1123352"/>
    <lineage>
        <taxon>Bacteria</taxon>
        <taxon>Bacillati</taxon>
        <taxon>Bacillota</taxon>
        <taxon>Tissierellia</taxon>
        <taxon>Tissierellales</taxon>
        <taxon>Tepidimicrobiaceae</taxon>
        <taxon>Tepidimicrobium</taxon>
    </lineage>
</organism>
<dbReference type="PANTHER" id="PTHR42771">
    <property type="entry name" value="IRON(3+)-HYDROXAMATE IMPORT ATP-BINDING PROTEIN FHUC"/>
    <property type="match status" value="1"/>
</dbReference>
<dbReference type="FunFam" id="3.40.50.300:FF:000134">
    <property type="entry name" value="Iron-enterobactin ABC transporter ATP-binding protein"/>
    <property type="match status" value="1"/>
</dbReference>
<evidence type="ECO:0000259" key="10">
    <source>
        <dbReference type="PROSITE" id="PS50893"/>
    </source>
</evidence>
<keyword evidence="3" id="KW-1003">Cell membrane</keyword>
<comment type="subcellular location">
    <subcellularLocation>
        <location evidence="1">Cell membrane</location>
        <topology evidence="1">Peripheral membrane protein</topology>
    </subcellularLocation>
</comment>
<protein>
    <submittedName>
        <fullName evidence="11">Iron complex transport system ATP-binding protein</fullName>
    </submittedName>
</protein>
<keyword evidence="8" id="KW-0406">Ion transport</keyword>
<keyword evidence="6 11" id="KW-0067">ATP-binding</keyword>